<proteinExistence type="predicted"/>
<keyword evidence="2" id="KW-1185">Reference proteome</keyword>
<comment type="caution">
    <text evidence="1">The sequence shown here is derived from an EMBL/GenBank/DDBJ whole genome shotgun (WGS) entry which is preliminary data.</text>
</comment>
<dbReference type="EMBL" id="LHYE01000022">
    <property type="protein sequence ID" value="KXB06968.1"/>
    <property type="molecule type" value="Genomic_DNA"/>
</dbReference>
<reference evidence="1 2" key="1">
    <citation type="journal article" date="2016" name="Sci. Rep.">
        <title>Metabolic traits of an uncultured archaeal lineage -MSBL1- from brine pools of the Red Sea.</title>
        <authorList>
            <person name="Mwirichia R."/>
            <person name="Alam I."/>
            <person name="Rashid M."/>
            <person name="Vinu M."/>
            <person name="Ba-Alawi W."/>
            <person name="Anthony Kamau A."/>
            <person name="Kamanda Ngugi D."/>
            <person name="Goker M."/>
            <person name="Klenk H.P."/>
            <person name="Bajic V."/>
            <person name="Stingl U."/>
        </authorList>
    </citation>
    <scope>NUCLEOTIDE SEQUENCE [LARGE SCALE GENOMIC DNA]</scope>
    <source>
        <strain evidence="1">SCGC-AAA382A20</strain>
    </source>
</reference>
<gene>
    <name evidence="1" type="ORF">AKJ51_02385</name>
</gene>
<evidence type="ECO:0000313" key="1">
    <source>
        <dbReference type="EMBL" id="KXB06968.1"/>
    </source>
</evidence>
<evidence type="ECO:0000313" key="2">
    <source>
        <dbReference type="Proteomes" id="UP000070263"/>
    </source>
</evidence>
<organism evidence="1 2">
    <name type="scientific">candidate division MSBL1 archaeon SCGC-AAA382A20</name>
    <dbReference type="NCBI Taxonomy" id="1698280"/>
    <lineage>
        <taxon>Archaea</taxon>
        <taxon>Methanobacteriati</taxon>
        <taxon>Methanobacteriota</taxon>
        <taxon>candidate division MSBL1</taxon>
    </lineage>
</organism>
<dbReference type="Proteomes" id="UP000070263">
    <property type="component" value="Unassembled WGS sequence"/>
</dbReference>
<sequence>MWLFFIKGKRIPSVEISPNIYKPSLRSNFRMTSGNEYEDAEEYEVRLLRDIRDRAGSIDEKVDYIRDEITEFFRDYRHRRDEWDVRDLNGRGYRR</sequence>
<accession>A0A133VKI8</accession>
<name>A0A133VKI8_9EURY</name>
<dbReference type="AlphaFoldDB" id="A0A133VKI8"/>
<protein>
    <submittedName>
        <fullName evidence="1">Uncharacterized protein</fullName>
    </submittedName>
</protein>